<dbReference type="InterPro" id="IPR023214">
    <property type="entry name" value="HAD_sf"/>
</dbReference>
<dbReference type="EMBL" id="JAWZYT010002009">
    <property type="protein sequence ID" value="KAK4307399.1"/>
    <property type="molecule type" value="Genomic_DNA"/>
</dbReference>
<dbReference type="Gene3D" id="3.40.50.1000">
    <property type="entry name" value="HAD superfamily/HAD-like"/>
    <property type="match status" value="1"/>
</dbReference>
<dbReference type="PANTHER" id="PTHR19288">
    <property type="entry name" value="4-NITROPHENYLPHOSPHATASE-RELATED"/>
    <property type="match status" value="1"/>
</dbReference>
<dbReference type="GO" id="GO:0005737">
    <property type="term" value="C:cytoplasm"/>
    <property type="evidence" value="ECO:0007669"/>
    <property type="project" value="TreeGrafter"/>
</dbReference>
<gene>
    <name evidence="1" type="ORF">Pmani_020828</name>
</gene>
<protein>
    <recommendedName>
        <fullName evidence="3">Phosphoglycolate phosphatase</fullName>
    </recommendedName>
</protein>
<evidence type="ECO:0008006" key="3">
    <source>
        <dbReference type="Google" id="ProtNLM"/>
    </source>
</evidence>
<dbReference type="GO" id="GO:0016791">
    <property type="term" value="F:phosphatase activity"/>
    <property type="evidence" value="ECO:0007669"/>
    <property type="project" value="TreeGrafter"/>
</dbReference>
<proteinExistence type="predicted"/>
<dbReference type="AlphaFoldDB" id="A0AAE1U645"/>
<comment type="caution">
    <text evidence="1">The sequence shown here is derived from an EMBL/GenBank/DDBJ whole genome shotgun (WGS) entry which is preliminary data.</text>
</comment>
<reference evidence="1" key="1">
    <citation type="submission" date="2023-11" db="EMBL/GenBank/DDBJ databases">
        <title>Genome assemblies of two species of porcelain crab, Petrolisthes cinctipes and Petrolisthes manimaculis (Anomura: Porcellanidae).</title>
        <authorList>
            <person name="Angst P."/>
        </authorList>
    </citation>
    <scope>NUCLEOTIDE SEQUENCE</scope>
    <source>
        <strain evidence="1">PB745_02</strain>
        <tissue evidence="1">Gill</tissue>
    </source>
</reference>
<name>A0AAE1U645_9EUCA</name>
<evidence type="ECO:0000313" key="2">
    <source>
        <dbReference type="Proteomes" id="UP001292094"/>
    </source>
</evidence>
<dbReference type="SUPFAM" id="SSF56784">
    <property type="entry name" value="HAD-like"/>
    <property type="match status" value="1"/>
</dbReference>
<sequence length="156" mass="17043">MAQYLKEINFNRKVYVVGSQALAHELELVGVRTTGVGPERIQGPLVTAVTSSAFLDPEVGAVAVGFDREWSYDKLVKATTYLANPDCLFLAACPDEKLVIQGTGLHLPAGGIMMKSLELCSNRPARVMGKPSLNLFYMLQARYNIQPQKTLIIGDT</sequence>
<organism evidence="1 2">
    <name type="scientific">Petrolisthes manimaculis</name>
    <dbReference type="NCBI Taxonomy" id="1843537"/>
    <lineage>
        <taxon>Eukaryota</taxon>
        <taxon>Metazoa</taxon>
        <taxon>Ecdysozoa</taxon>
        <taxon>Arthropoda</taxon>
        <taxon>Crustacea</taxon>
        <taxon>Multicrustacea</taxon>
        <taxon>Malacostraca</taxon>
        <taxon>Eumalacostraca</taxon>
        <taxon>Eucarida</taxon>
        <taxon>Decapoda</taxon>
        <taxon>Pleocyemata</taxon>
        <taxon>Anomura</taxon>
        <taxon>Galatheoidea</taxon>
        <taxon>Porcellanidae</taxon>
        <taxon>Petrolisthes</taxon>
    </lineage>
</organism>
<keyword evidence="2" id="KW-1185">Reference proteome</keyword>
<evidence type="ECO:0000313" key="1">
    <source>
        <dbReference type="EMBL" id="KAK4307399.1"/>
    </source>
</evidence>
<dbReference type="PANTHER" id="PTHR19288:SF93">
    <property type="entry name" value="FI11325P-RELATED"/>
    <property type="match status" value="1"/>
</dbReference>
<dbReference type="InterPro" id="IPR036412">
    <property type="entry name" value="HAD-like_sf"/>
</dbReference>
<accession>A0AAE1U645</accession>
<dbReference type="Proteomes" id="UP001292094">
    <property type="component" value="Unassembled WGS sequence"/>
</dbReference>